<keyword evidence="7" id="KW-1185">Reference proteome</keyword>
<evidence type="ECO:0000256" key="2">
    <source>
        <dbReference type="ARBA" id="ARBA00022670"/>
    </source>
</evidence>
<dbReference type="EMBL" id="UIHC01000041">
    <property type="protein sequence ID" value="SUZ33221.1"/>
    <property type="molecule type" value="Genomic_DNA"/>
</dbReference>
<evidence type="ECO:0000313" key="6">
    <source>
        <dbReference type="EMBL" id="SUZ33221.1"/>
    </source>
</evidence>
<evidence type="ECO:0000313" key="7">
    <source>
        <dbReference type="Proteomes" id="UP000272908"/>
    </source>
</evidence>
<dbReference type="InterPro" id="IPR000064">
    <property type="entry name" value="NLP_P60_dom"/>
</dbReference>
<dbReference type="PROSITE" id="PS51935">
    <property type="entry name" value="NLPC_P60"/>
    <property type="match status" value="1"/>
</dbReference>
<name>A0A3B0MBI3_9RHOB</name>
<proteinExistence type="inferred from homology"/>
<reference evidence="7" key="1">
    <citation type="submission" date="2018-08" db="EMBL/GenBank/DDBJ databases">
        <authorList>
            <person name="Rodrigo-Torres L."/>
            <person name="Arahal R. D."/>
            <person name="Lucena T."/>
        </authorList>
    </citation>
    <scope>NUCLEOTIDE SEQUENCE [LARGE SCALE GENOMIC DNA]</scope>
    <source>
        <strain evidence="7">CECT 7235</strain>
    </source>
</reference>
<sequence length="159" mass="17497">MRATVTTNPQSFAGPSIVITAARGWLGTPYHDQASLKGVGCDCLGLARGVWREVVGEEPFPIPPYSRDWGETGPREVLVEGARAMMIEVSPADAPPGALLLFRMMPRAIAKHVGILTGRTSRTAPDRFIHAYERLGVIEQPLTQAWRRRIAFAFLFPKT</sequence>
<dbReference type="Gene3D" id="3.90.1720.10">
    <property type="entry name" value="endopeptidase domain like (from Nostoc punctiforme)"/>
    <property type="match status" value="1"/>
</dbReference>
<keyword evidence="3" id="KW-0378">Hydrolase</keyword>
<dbReference type="InterPro" id="IPR011929">
    <property type="entry name" value="Phage_pept_NlpC/P60"/>
</dbReference>
<dbReference type="GO" id="GO:0008234">
    <property type="term" value="F:cysteine-type peptidase activity"/>
    <property type="evidence" value="ECO:0007669"/>
    <property type="project" value="UniProtKB-KW"/>
</dbReference>
<dbReference type="NCBIfam" id="TIGR02219">
    <property type="entry name" value="phage_NlpC_fam"/>
    <property type="match status" value="1"/>
</dbReference>
<accession>A0A3B0MBI3</accession>
<comment type="similarity">
    <text evidence="1">Belongs to the peptidase C40 family.</text>
</comment>
<keyword evidence="2" id="KW-0645">Protease</keyword>
<dbReference type="Proteomes" id="UP000272908">
    <property type="component" value="Unassembled WGS sequence"/>
</dbReference>
<dbReference type="InterPro" id="IPR038765">
    <property type="entry name" value="Papain-like_cys_pep_sf"/>
</dbReference>
<evidence type="ECO:0000256" key="4">
    <source>
        <dbReference type="ARBA" id="ARBA00022807"/>
    </source>
</evidence>
<protein>
    <recommendedName>
        <fullName evidence="5">NlpC/P60 domain-containing protein</fullName>
    </recommendedName>
</protein>
<dbReference type="SUPFAM" id="SSF54001">
    <property type="entry name" value="Cysteine proteinases"/>
    <property type="match status" value="1"/>
</dbReference>
<feature type="domain" description="NlpC/P60" evidence="5">
    <location>
        <begin position="12"/>
        <end position="157"/>
    </location>
</feature>
<dbReference type="RefSeq" id="WP_245963985.1">
    <property type="nucleotide sequence ID" value="NZ_UIHC01000041.1"/>
</dbReference>
<evidence type="ECO:0000256" key="1">
    <source>
        <dbReference type="ARBA" id="ARBA00007074"/>
    </source>
</evidence>
<dbReference type="GO" id="GO:0006508">
    <property type="term" value="P:proteolysis"/>
    <property type="evidence" value="ECO:0007669"/>
    <property type="project" value="UniProtKB-KW"/>
</dbReference>
<evidence type="ECO:0000256" key="3">
    <source>
        <dbReference type="ARBA" id="ARBA00022801"/>
    </source>
</evidence>
<organism evidence="6 7">
    <name type="scientific">Roseinatronobacter ekhonensis</name>
    <dbReference type="NCBI Taxonomy" id="254356"/>
    <lineage>
        <taxon>Bacteria</taxon>
        <taxon>Pseudomonadati</taxon>
        <taxon>Pseudomonadota</taxon>
        <taxon>Alphaproteobacteria</taxon>
        <taxon>Rhodobacterales</taxon>
        <taxon>Paracoccaceae</taxon>
        <taxon>Roseinatronobacter</taxon>
    </lineage>
</organism>
<keyword evidence="4" id="KW-0788">Thiol protease</keyword>
<gene>
    <name evidence="6" type="ORF">ROE7235_02990</name>
</gene>
<evidence type="ECO:0000259" key="5">
    <source>
        <dbReference type="PROSITE" id="PS51935"/>
    </source>
</evidence>
<dbReference type="AlphaFoldDB" id="A0A3B0MBI3"/>